<reference evidence="1" key="1">
    <citation type="journal article" date="2022" name="bioRxiv">
        <title>Sequencing and chromosome-scale assembly of the giantPleurodeles waltlgenome.</title>
        <authorList>
            <person name="Brown T."/>
            <person name="Elewa A."/>
            <person name="Iarovenko S."/>
            <person name="Subramanian E."/>
            <person name="Araus A.J."/>
            <person name="Petzold A."/>
            <person name="Susuki M."/>
            <person name="Suzuki K.-i.T."/>
            <person name="Hayashi T."/>
            <person name="Toyoda A."/>
            <person name="Oliveira C."/>
            <person name="Osipova E."/>
            <person name="Leigh N.D."/>
            <person name="Simon A."/>
            <person name="Yun M.H."/>
        </authorList>
    </citation>
    <scope>NUCLEOTIDE SEQUENCE</scope>
    <source>
        <strain evidence="1">20211129_DDA</strain>
        <tissue evidence="1">Liver</tissue>
    </source>
</reference>
<dbReference type="AlphaFoldDB" id="A0AAV7TF55"/>
<accession>A0AAV7TF55</accession>
<comment type="caution">
    <text evidence="1">The sequence shown here is derived from an EMBL/GenBank/DDBJ whole genome shotgun (WGS) entry which is preliminary data.</text>
</comment>
<keyword evidence="2" id="KW-1185">Reference proteome</keyword>
<evidence type="ECO:0000313" key="1">
    <source>
        <dbReference type="EMBL" id="KAJ1174746.1"/>
    </source>
</evidence>
<gene>
    <name evidence="1" type="ORF">NDU88_000039</name>
</gene>
<dbReference type="Proteomes" id="UP001066276">
    <property type="component" value="Chromosome 3_2"/>
</dbReference>
<evidence type="ECO:0000313" key="2">
    <source>
        <dbReference type="Proteomes" id="UP001066276"/>
    </source>
</evidence>
<organism evidence="1 2">
    <name type="scientific">Pleurodeles waltl</name>
    <name type="common">Iberian ribbed newt</name>
    <dbReference type="NCBI Taxonomy" id="8319"/>
    <lineage>
        <taxon>Eukaryota</taxon>
        <taxon>Metazoa</taxon>
        <taxon>Chordata</taxon>
        <taxon>Craniata</taxon>
        <taxon>Vertebrata</taxon>
        <taxon>Euteleostomi</taxon>
        <taxon>Amphibia</taxon>
        <taxon>Batrachia</taxon>
        <taxon>Caudata</taxon>
        <taxon>Salamandroidea</taxon>
        <taxon>Salamandridae</taxon>
        <taxon>Pleurodelinae</taxon>
        <taxon>Pleurodeles</taxon>
    </lineage>
</organism>
<sequence>MQNVIIALYSDTWAQGKRGEGSRVNSRIHNMNSLKQECILDSVRDRVAVRGEGTELDFLHCAWKYGARQWAYSFVAGASSGVNNGQGQSKYGNTANADGPIHSAKFRSESAKRSPGPLEKRAEPTRVQILAAIESSTRAMQTQIAAKAVDVNLLRDDLRMCGEKCTPPVKYFRVTRRLDRFLLPNDGSLDVRRFVYQVRFSSGHAPLLLECETHIPKPAIPLWRLRPDLLGDPEYKQDLQGVLNGYFSENWGTAMIRGIEWEALKVVIRGKSLSKTYGIRKHLDRELTQQEDVLAALQRQVDNGNASESDCLEVGGRIVDLWDGLDKYVRRNYRLRLLQQGDPSGVCWLGSSGGSVPFPSSRCSAVLLEKRF</sequence>
<protein>
    <submittedName>
        <fullName evidence="1">Uncharacterized protein</fullName>
    </submittedName>
</protein>
<dbReference type="EMBL" id="JANPWB010000006">
    <property type="protein sequence ID" value="KAJ1174746.1"/>
    <property type="molecule type" value="Genomic_DNA"/>
</dbReference>
<name>A0AAV7TF55_PLEWA</name>
<proteinExistence type="predicted"/>